<gene>
    <name evidence="1" type="ORF">N1F79_10245</name>
</gene>
<dbReference type="RefSeq" id="WP_303305854.1">
    <property type="nucleotide sequence ID" value="NZ_JAODOP010000004.1"/>
</dbReference>
<proteinExistence type="predicted"/>
<sequence length="235" mass="27431">MRIFYFLILFSLCFFTSCENKQAIEGLWVVKSVIVGEEKITPNGRWMRFNSDFTQQSGNGWFQHSIGTWSLNPKTNELSILNSNGLNDLNEPFKVMINKNEMTWKRMEEGDSIKVSLIRSYKLPETYGDNLLGLWKLEEAIGEGNYFTQSGNTNTVEYLFFRWDKRFVIGSEKGRINGVYNVHGHKPEVELIPYGDQLKRDFWKVDSNKNSMTLKLLNTDSIVTRTFKRIHDFPQ</sequence>
<evidence type="ECO:0008006" key="3">
    <source>
        <dbReference type="Google" id="ProtNLM"/>
    </source>
</evidence>
<comment type="caution">
    <text evidence="1">The sequence shown here is derived from an EMBL/GenBank/DDBJ whole genome shotgun (WGS) entry which is preliminary data.</text>
</comment>
<accession>A0ABU7XS30</accession>
<dbReference type="EMBL" id="JAODOP010000004">
    <property type="protein sequence ID" value="MEF3833511.1"/>
    <property type="molecule type" value="Genomic_DNA"/>
</dbReference>
<protein>
    <recommendedName>
        <fullName evidence="3">Lipocalin-like domain-containing protein</fullName>
    </recommendedName>
</protein>
<keyword evidence="2" id="KW-1185">Reference proteome</keyword>
<reference evidence="1 2" key="1">
    <citation type="submission" date="2022-09" db="EMBL/GenBank/DDBJ databases">
        <title>Genome sequencing of Flavivirga sp. MEBiC05379.</title>
        <authorList>
            <person name="Oh H.-M."/>
            <person name="Kwon K.K."/>
            <person name="Park M.J."/>
            <person name="Yang S.-H."/>
        </authorList>
    </citation>
    <scope>NUCLEOTIDE SEQUENCE [LARGE SCALE GENOMIC DNA]</scope>
    <source>
        <strain evidence="1 2">MEBiC05379</strain>
    </source>
</reference>
<evidence type="ECO:0000313" key="1">
    <source>
        <dbReference type="EMBL" id="MEF3833511.1"/>
    </source>
</evidence>
<evidence type="ECO:0000313" key="2">
    <source>
        <dbReference type="Proteomes" id="UP001337305"/>
    </source>
</evidence>
<dbReference type="PROSITE" id="PS51257">
    <property type="entry name" value="PROKAR_LIPOPROTEIN"/>
    <property type="match status" value="1"/>
</dbReference>
<name>A0ABU7XS30_9FLAO</name>
<dbReference type="Proteomes" id="UP001337305">
    <property type="component" value="Unassembled WGS sequence"/>
</dbReference>
<organism evidence="1 2">
    <name type="scientific">Flavivirga spongiicola</name>
    <dbReference type="NCBI Taxonomy" id="421621"/>
    <lineage>
        <taxon>Bacteria</taxon>
        <taxon>Pseudomonadati</taxon>
        <taxon>Bacteroidota</taxon>
        <taxon>Flavobacteriia</taxon>
        <taxon>Flavobacteriales</taxon>
        <taxon>Flavobacteriaceae</taxon>
        <taxon>Flavivirga</taxon>
    </lineage>
</organism>